<comment type="subcellular location">
    <subcellularLocation>
        <location evidence="1">Membrane</location>
        <topology evidence="1">Single-pass membrane protein</topology>
    </subcellularLocation>
</comment>
<dbReference type="RefSeq" id="XP_010253520.1">
    <property type="nucleotide sequence ID" value="XM_010255218.1"/>
</dbReference>
<dbReference type="SUPFAM" id="SSF56112">
    <property type="entry name" value="Protein kinase-like (PK-like)"/>
    <property type="match status" value="1"/>
</dbReference>
<evidence type="ECO:0000256" key="4">
    <source>
        <dbReference type="ARBA" id="ARBA00022989"/>
    </source>
</evidence>
<evidence type="ECO:0000256" key="2">
    <source>
        <dbReference type="ARBA" id="ARBA00022692"/>
    </source>
</evidence>
<evidence type="ECO:0000259" key="7">
    <source>
        <dbReference type="PROSITE" id="PS50011"/>
    </source>
</evidence>
<evidence type="ECO:0000256" key="6">
    <source>
        <dbReference type="SAM" id="MobiDB-lite"/>
    </source>
</evidence>
<proteinExistence type="predicted"/>
<keyword evidence="5" id="KW-0472">Membrane</keyword>
<dbReference type="KEGG" id="nnu:104594754"/>
<sequence length="199" mass="23142">MSRIRGTRGYLAPEWVKNEPITAKADVYSFGMVLLEIVSGTRNFDFRRSSLQSEDWYFPCWAFEKVYQQKRVEDILDRRIMHYYDSRQHFDMELLLISNTTLFSSVEQTADYVNRIASLYERMTGRLLILDSMHLGSNLLRDCVLVWEGFHAVASGYARWAPPRKPVSHDRRKPWKAQNSSVKGSQPTKQPSQTGPTSQ</sequence>
<dbReference type="OrthoDB" id="5857966at2759"/>
<gene>
    <name evidence="9" type="primary">LOC104594754</name>
</gene>
<accession>A0A1U7ZWP0</accession>
<dbReference type="AlphaFoldDB" id="A0A1U7ZWP0"/>
<dbReference type="Proteomes" id="UP000189703">
    <property type="component" value="Unplaced"/>
</dbReference>
<feature type="region of interest" description="Disordered" evidence="6">
    <location>
        <begin position="161"/>
        <end position="199"/>
    </location>
</feature>
<reference evidence="9" key="1">
    <citation type="submission" date="2025-08" db="UniProtKB">
        <authorList>
            <consortium name="RefSeq"/>
        </authorList>
    </citation>
    <scope>IDENTIFICATION</scope>
</reference>
<name>A0A1U7ZWP0_NELNU</name>
<evidence type="ECO:0000256" key="3">
    <source>
        <dbReference type="ARBA" id="ARBA00022729"/>
    </source>
</evidence>
<dbReference type="PROSITE" id="PS50011">
    <property type="entry name" value="PROTEIN_KINASE_DOM"/>
    <property type="match status" value="1"/>
</dbReference>
<dbReference type="Gene3D" id="1.10.510.10">
    <property type="entry name" value="Transferase(Phosphotransferase) domain 1"/>
    <property type="match status" value="1"/>
</dbReference>
<dbReference type="InParanoid" id="A0A1U7ZWP0"/>
<dbReference type="GO" id="GO:0004672">
    <property type="term" value="F:protein kinase activity"/>
    <property type="evidence" value="ECO:0007669"/>
    <property type="project" value="InterPro"/>
</dbReference>
<dbReference type="InterPro" id="IPR000719">
    <property type="entry name" value="Prot_kinase_dom"/>
</dbReference>
<feature type="domain" description="Protein kinase" evidence="7">
    <location>
        <begin position="1"/>
        <end position="102"/>
    </location>
</feature>
<evidence type="ECO:0000256" key="1">
    <source>
        <dbReference type="ARBA" id="ARBA00004167"/>
    </source>
</evidence>
<dbReference type="GeneID" id="104594754"/>
<evidence type="ECO:0000313" key="9">
    <source>
        <dbReference type="RefSeq" id="XP_010253520.1"/>
    </source>
</evidence>
<keyword evidence="8" id="KW-1185">Reference proteome</keyword>
<feature type="compositionally biased region" description="Polar residues" evidence="6">
    <location>
        <begin position="177"/>
        <end position="199"/>
    </location>
</feature>
<dbReference type="PANTHER" id="PTHR47974">
    <property type="entry name" value="OS07G0415500 PROTEIN"/>
    <property type="match status" value="1"/>
</dbReference>
<keyword evidence="2" id="KW-0812">Transmembrane</keyword>
<evidence type="ECO:0000313" key="8">
    <source>
        <dbReference type="Proteomes" id="UP000189703"/>
    </source>
</evidence>
<keyword evidence="3" id="KW-0732">Signal</keyword>
<evidence type="ECO:0000256" key="5">
    <source>
        <dbReference type="ARBA" id="ARBA00023136"/>
    </source>
</evidence>
<dbReference type="Pfam" id="PF00069">
    <property type="entry name" value="Pkinase"/>
    <property type="match status" value="1"/>
</dbReference>
<protein>
    <submittedName>
        <fullName evidence="9">G-type lectin S-receptor-like serine/threonine-protein kinase At1g34300</fullName>
    </submittedName>
</protein>
<dbReference type="InterPro" id="IPR011009">
    <property type="entry name" value="Kinase-like_dom_sf"/>
</dbReference>
<dbReference type="GO" id="GO:0016020">
    <property type="term" value="C:membrane"/>
    <property type="evidence" value="ECO:0007669"/>
    <property type="project" value="UniProtKB-SubCell"/>
</dbReference>
<dbReference type="eggNOG" id="ENOG502QSMP">
    <property type="taxonomic scope" value="Eukaryota"/>
</dbReference>
<dbReference type="GO" id="GO:0005524">
    <property type="term" value="F:ATP binding"/>
    <property type="evidence" value="ECO:0007669"/>
    <property type="project" value="InterPro"/>
</dbReference>
<dbReference type="PANTHER" id="PTHR47974:SF6">
    <property type="entry name" value="NON-SPECIFIC SERINE_THREONINE PROTEIN KINASE"/>
    <property type="match status" value="1"/>
</dbReference>
<organism evidence="8 9">
    <name type="scientific">Nelumbo nucifera</name>
    <name type="common">Sacred lotus</name>
    <dbReference type="NCBI Taxonomy" id="4432"/>
    <lineage>
        <taxon>Eukaryota</taxon>
        <taxon>Viridiplantae</taxon>
        <taxon>Streptophyta</taxon>
        <taxon>Embryophyta</taxon>
        <taxon>Tracheophyta</taxon>
        <taxon>Spermatophyta</taxon>
        <taxon>Magnoliopsida</taxon>
        <taxon>Proteales</taxon>
        <taxon>Nelumbonaceae</taxon>
        <taxon>Nelumbo</taxon>
    </lineage>
</organism>
<keyword evidence="4" id="KW-1133">Transmembrane helix</keyword>